<evidence type="ECO:0000313" key="1">
    <source>
        <dbReference type="EMBL" id="KAG5502040.1"/>
    </source>
</evidence>
<accession>A0A836LBA3</accession>
<keyword evidence="2" id="KW-1185">Reference proteome</keyword>
<proteinExistence type="predicted"/>
<dbReference type="Proteomes" id="UP000674318">
    <property type="component" value="Unassembled WGS sequence"/>
</dbReference>
<dbReference type="GeneID" id="94290380"/>
<dbReference type="RefSeq" id="XP_067756487.1">
    <property type="nucleotide sequence ID" value="XM_067900303.1"/>
</dbReference>
<evidence type="ECO:0000313" key="2">
    <source>
        <dbReference type="Proteomes" id="UP000674318"/>
    </source>
</evidence>
<sequence>MNSTARAWLCVQRAEENILQDKTAAQVERLRFITKNTTRRAAANGRVPVPVGRQLVAAGVCAHGVISRATALQIGRAQSKFLEEERISRDLLLQEEADARITLLCTMLHRATQRQFACEIDGEVFCAAGDRSSLFFFSATSRLHVPKPFSDER</sequence>
<reference evidence="1 2" key="1">
    <citation type="submission" date="2021-02" db="EMBL/GenBank/DDBJ databases">
        <title>Porcisia hertigi Genome sequencing and assembly.</title>
        <authorList>
            <person name="Almutairi H."/>
            <person name="Gatherer D."/>
        </authorList>
    </citation>
    <scope>NUCLEOTIDE SEQUENCE [LARGE SCALE GENOMIC DNA]</scope>
    <source>
        <strain evidence="1 2">C119</strain>
    </source>
</reference>
<dbReference type="OrthoDB" id="260089at2759"/>
<gene>
    <name evidence="1" type="ORF">JKF63_04317</name>
</gene>
<dbReference type="KEGG" id="phet:94290380"/>
<comment type="caution">
    <text evidence="1">The sequence shown here is derived from an EMBL/GenBank/DDBJ whole genome shotgun (WGS) entry which is preliminary data.</text>
</comment>
<protein>
    <submittedName>
        <fullName evidence="1">Uncharacterized protein</fullName>
    </submittedName>
</protein>
<dbReference type="AlphaFoldDB" id="A0A836LBA3"/>
<name>A0A836LBA3_9TRYP</name>
<organism evidence="1 2">
    <name type="scientific">Porcisia hertigi</name>
    <dbReference type="NCBI Taxonomy" id="2761500"/>
    <lineage>
        <taxon>Eukaryota</taxon>
        <taxon>Discoba</taxon>
        <taxon>Euglenozoa</taxon>
        <taxon>Kinetoplastea</taxon>
        <taxon>Metakinetoplastina</taxon>
        <taxon>Trypanosomatida</taxon>
        <taxon>Trypanosomatidae</taxon>
        <taxon>Leishmaniinae</taxon>
        <taxon>Porcisia</taxon>
    </lineage>
</organism>
<dbReference type="EMBL" id="JAFJZO010000026">
    <property type="protein sequence ID" value="KAG5502040.1"/>
    <property type="molecule type" value="Genomic_DNA"/>
</dbReference>